<dbReference type="InParanoid" id="A0A1X7VV92"/>
<evidence type="ECO:0000313" key="5">
    <source>
        <dbReference type="EnsemblMetazoa" id="Aqu2.1.43784_001"/>
    </source>
</evidence>
<dbReference type="InterPro" id="IPR002048">
    <property type="entry name" value="EF_hand_dom"/>
</dbReference>
<dbReference type="PROSITE" id="PS50222">
    <property type="entry name" value="EF_HAND_2"/>
    <property type="match status" value="3"/>
</dbReference>
<dbReference type="SUPFAM" id="SSF47473">
    <property type="entry name" value="EF-hand"/>
    <property type="match status" value="1"/>
</dbReference>
<dbReference type="eggNOG" id="KOG0027">
    <property type="taxonomic scope" value="Eukaryota"/>
</dbReference>
<dbReference type="SMART" id="SM00054">
    <property type="entry name" value="EFh"/>
    <property type="match status" value="4"/>
</dbReference>
<dbReference type="STRING" id="400682.A0A1X7VV92"/>
<keyword evidence="3" id="KW-0106">Calcium</keyword>
<dbReference type="GO" id="GO:0005509">
    <property type="term" value="F:calcium ion binding"/>
    <property type="evidence" value="ECO:0007669"/>
    <property type="project" value="InterPro"/>
</dbReference>
<dbReference type="Proteomes" id="UP000007879">
    <property type="component" value="Unassembled WGS sequence"/>
</dbReference>
<sequence length="142" mass="15722">MAVKLTAEKKAELKKIFDKYDADKNGELTLEELFAAFKSAGLPMSKVQVANMLSAADTDGSGTLNYEEYLQYNAKEATKENFDKYDKNGDGVLGPEEVTLLAKDLGYDRVTPKVIKDLINSVDKDGDGVINFQEFQNLNAKK</sequence>
<dbReference type="AlphaFoldDB" id="A0A1X7VV92"/>
<evidence type="ECO:0000256" key="2">
    <source>
        <dbReference type="ARBA" id="ARBA00022737"/>
    </source>
</evidence>
<evidence type="ECO:0000256" key="3">
    <source>
        <dbReference type="ARBA" id="ARBA00022837"/>
    </source>
</evidence>
<dbReference type="KEGG" id="aqu:100639389"/>
<gene>
    <name evidence="5" type="primary">100639389</name>
</gene>
<reference evidence="5" key="2">
    <citation type="submission" date="2017-05" db="UniProtKB">
        <authorList>
            <consortium name="EnsemblMetazoa"/>
        </authorList>
    </citation>
    <scope>IDENTIFICATION</scope>
</reference>
<dbReference type="EnsemblMetazoa" id="XM_003382594.3">
    <property type="protein sequence ID" value="XP_003382642.1"/>
    <property type="gene ID" value="LOC100639389"/>
</dbReference>
<protein>
    <recommendedName>
        <fullName evidence="4">EF-hand domain-containing protein</fullName>
    </recommendedName>
</protein>
<reference evidence="6" key="1">
    <citation type="journal article" date="2010" name="Nature">
        <title>The Amphimedon queenslandica genome and the evolution of animal complexity.</title>
        <authorList>
            <person name="Srivastava M."/>
            <person name="Simakov O."/>
            <person name="Chapman J."/>
            <person name="Fahey B."/>
            <person name="Gauthier M.E."/>
            <person name="Mitros T."/>
            <person name="Richards G.S."/>
            <person name="Conaco C."/>
            <person name="Dacre M."/>
            <person name="Hellsten U."/>
            <person name="Larroux C."/>
            <person name="Putnam N.H."/>
            <person name="Stanke M."/>
            <person name="Adamska M."/>
            <person name="Darling A."/>
            <person name="Degnan S.M."/>
            <person name="Oakley T.H."/>
            <person name="Plachetzki D.C."/>
            <person name="Zhai Y."/>
            <person name="Adamski M."/>
            <person name="Calcino A."/>
            <person name="Cummins S.F."/>
            <person name="Goodstein D.M."/>
            <person name="Harris C."/>
            <person name="Jackson D.J."/>
            <person name="Leys S.P."/>
            <person name="Shu S."/>
            <person name="Woodcroft B.J."/>
            <person name="Vervoort M."/>
            <person name="Kosik K.S."/>
            <person name="Manning G."/>
            <person name="Degnan B.M."/>
            <person name="Rokhsar D.S."/>
        </authorList>
    </citation>
    <scope>NUCLEOTIDE SEQUENCE [LARGE SCALE GENOMIC DNA]</scope>
</reference>
<dbReference type="OrthoDB" id="26525at2759"/>
<dbReference type="EnsemblMetazoa" id="Aqu2.1.43784_001">
    <property type="protein sequence ID" value="Aqu2.1.43784_001"/>
    <property type="gene ID" value="Aqu2.1.43784"/>
</dbReference>
<dbReference type="InterPro" id="IPR018247">
    <property type="entry name" value="EF_Hand_1_Ca_BS"/>
</dbReference>
<dbReference type="Pfam" id="PF13499">
    <property type="entry name" value="EF-hand_7"/>
    <property type="match status" value="2"/>
</dbReference>
<feature type="domain" description="EF-hand" evidence="4">
    <location>
        <begin position="73"/>
        <end position="108"/>
    </location>
</feature>
<dbReference type="InterPro" id="IPR039647">
    <property type="entry name" value="EF_hand_pair_protein_CML-like"/>
</dbReference>
<name>A0A1X7VV92_AMPQE</name>
<dbReference type="PANTHER" id="PTHR10891">
    <property type="entry name" value="EF-HAND CALCIUM-BINDING DOMAIN CONTAINING PROTEIN"/>
    <property type="match status" value="1"/>
</dbReference>
<feature type="domain" description="EF-hand" evidence="4">
    <location>
        <begin position="110"/>
        <end position="142"/>
    </location>
</feature>
<dbReference type="InterPro" id="IPR011992">
    <property type="entry name" value="EF-hand-dom_pair"/>
</dbReference>
<dbReference type="OMA" id="RHVDANN"/>
<keyword evidence="1" id="KW-0479">Metal-binding</keyword>
<evidence type="ECO:0000313" key="6">
    <source>
        <dbReference type="Proteomes" id="UP000007879"/>
    </source>
</evidence>
<accession>A0A1X7VV92</accession>
<proteinExistence type="predicted"/>
<evidence type="ECO:0000256" key="1">
    <source>
        <dbReference type="ARBA" id="ARBA00022723"/>
    </source>
</evidence>
<dbReference type="PROSITE" id="PS00018">
    <property type="entry name" value="EF_HAND_1"/>
    <property type="match status" value="3"/>
</dbReference>
<organism evidence="5">
    <name type="scientific">Amphimedon queenslandica</name>
    <name type="common">Sponge</name>
    <dbReference type="NCBI Taxonomy" id="400682"/>
    <lineage>
        <taxon>Eukaryota</taxon>
        <taxon>Metazoa</taxon>
        <taxon>Porifera</taxon>
        <taxon>Demospongiae</taxon>
        <taxon>Heteroscleromorpha</taxon>
        <taxon>Haplosclerida</taxon>
        <taxon>Niphatidae</taxon>
        <taxon>Amphimedon</taxon>
    </lineage>
</organism>
<feature type="domain" description="EF-hand" evidence="4">
    <location>
        <begin position="8"/>
        <end position="43"/>
    </location>
</feature>
<dbReference type="Gene3D" id="1.10.238.10">
    <property type="entry name" value="EF-hand"/>
    <property type="match status" value="2"/>
</dbReference>
<keyword evidence="6" id="KW-1185">Reference proteome</keyword>
<evidence type="ECO:0000259" key="4">
    <source>
        <dbReference type="PROSITE" id="PS50222"/>
    </source>
</evidence>
<keyword evidence="2" id="KW-0677">Repeat</keyword>